<keyword evidence="3 6" id="KW-0812">Transmembrane</keyword>
<proteinExistence type="inferred from homology"/>
<accession>X1UH01</accession>
<evidence type="ECO:0000256" key="3">
    <source>
        <dbReference type="ARBA" id="ARBA00022692"/>
    </source>
</evidence>
<evidence type="ECO:0000313" key="8">
    <source>
        <dbReference type="EMBL" id="GAI99145.1"/>
    </source>
</evidence>
<evidence type="ECO:0000259" key="7">
    <source>
        <dbReference type="Pfam" id="PF04138"/>
    </source>
</evidence>
<comment type="similarity">
    <text evidence="2">Belongs to the GtrA family.</text>
</comment>
<feature type="transmembrane region" description="Helical" evidence="6">
    <location>
        <begin position="86"/>
        <end position="105"/>
    </location>
</feature>
<dbReference type="EMBL" id="BARW01017127">
    <property type="protein sequence ID" value="GAI99145.1"/>
    <property type="molecule type" value="Genomic_DNA"/>
</dbReference>
<protein>
    <recommendedName>
        <fullName evidence="7">GtrA/DPMS transmembrane domain-containing protein</fullName>
    </recommendedName>
</protein>
<dbReference type="GO" id="GO:0000271">
    <property type="term" value="P:polysaccharide biosynthetic process"/>
    <property type="evidence" value="ECO:0007669"/>
    <property type="project" value="InterPro"/>
</dbReference>
<comment type="caution">
    <text evidence="8">The sequence shown here is derived from an EMBL/GenBank/DDBJ whole genome shotgun (WGS) entry which is preliminary data.</text>
</comment>
<evidence type="ECO:0000256" key="2">
    <source>
        <dbReference type="ARBA" id="ARBA00009399"/>
    </source>
</evidence>
<organism evidence="8">
    <name type="scientific">marine sediment metagenome</name>
    <dbReference type="NCBI Taxonomy" id="412755"/>
    <lineage>
        <taxon>unclassified sequences</taxon>
        <taxon>metagenomes</taxon>
        <taxon>ecological metagenomes</taxon>
    </lineage>
</organism>
<dbReference type="GO" id="GO:0005886">
    <property type="term" value="C:plasma membrane"/>
    <property type="evidence" value="ECO:0007669"/>
    <property type="project" value="TreeGrafter"/>
</dbReference>
<evidence type="ECO:0000256" key="6">
    <source>
        <dbReference type="SAM" id="Phobius"/>
    </source>
</evidence>
<dbReference type="PANTHER" id="PTHR38459:SF1">
    <property type="entry name" value="PROPHAGE BACTOPRENOL-LINKED GLUCOSE TRANSLOCASE HOMOLOG"/>
    <property type="match status" value="1"/>
</dbReference>
<evidence type="ECO:0000256" key="4">
    <source>
        <dbReference type="ARBA" id="ARBA00022989"/>
    </source>
</evidence>
<dbReference type="Pfam" id="PF04138">
    <property type="entry name" value="GtrA_DPMS_TM"/>
    <property type="match status" value="1"/>
</dbReference>
<evidence type="ECO:0000256" key="5">
    <source>
        <dbReference type="ARBA" id="ARBA00023136"/>
    </source>
</evidence>
<feature type="domain" description="GtrA/DPMS transmembrane" evidence="7">
    <location>
        <begin position="1"/>
        <end position="110"/>
    </location>
</feature>
<dbReference type="InterPro" id="IPR051401">
    <property type="entry name" value="GtrA_CellWall_Glycosyl"/>
</dbReference>
<name>X1UH01_9ZZZZ</name>
<dbReference type="PANTHER" id="PTHR38459">
    <property type="entry name" value="PROPHAGE BACTOPRENOL-LINKED GLUCOSE TRANSLOCASE HOMOLOG"/>
    <property type="match status" value="1"/>
</dbReference>
<gene>
    <name evidence="8" type="ORF">S12H4_29658</name>
</gene>
<evidence type="ECO:0000256" key="1">
    <source>
        <dbReference type="ARBA" id="ARBA00004141"/>
    </source>
</evidence>
<feature type="transmembrane region" description="Helical" evidence="6">
    <location>
        <begin position="18"/>
        <end position="35"/>
    </location>
</feature>
<reference evidence="8" key="1">
    <citation type="journal article" date="2014" name="Front. Microbiol.">
        <title>High frequency of phylogenetically diverse reductive dehalogenase-homologous genes in deep subseafloor sedimentary metagenomes.</title>
        <authorList>
            <person name="Kawai M."/>
            <person name="Futagami T."/>
            <person name="Toyoda A."/>
            <person name="Takaki Y."/>
            <person name="Nishi S."/>
            <person name="Hori S."/>
            <person name="Arai W."/>
            <person name="Tsubouchi T."/>
            <person name="Morono Y."/>
            <person name="Uchiyama I."/>
            <person name="Ito T."/>
            <person name="Fujiyama A."/>
            <person name="Inagaki F."/>
            <person name="Takami H."/>
        </authorList>
    </citation>
    <scope>NUCLEOTIDE SEQUENCE</scope>
    <source>
        <strain evidence="8">Expedition CK06-06</strain>
    </source>
</reference>
<keyword evidence="4 6" id="KW-1133">Transmembrane helix</keyword>
<feature type="non-terminal residue" evidence="8">
    <location>
        <position position="1"/>
    </location>
</feature>
<keyword evidence="5 6" id="KW-0472">Membrane</keyword>
<dbReference type="AlphaFoldDB" id="X1UH01"/>
<feature type="transmembrane region" description="Helical" evidence="6">
    <location>
        <begin position="47"/>
        <end position="66"/>
    </location>
</feature>
<dbReference type="InterPro" id="IPR007267">
    <property type="entry name" value="GtrA_DPMS_TM"/>
</dbReference>
<sequence length="115" mass="13244">VDFAILNLGIQVFGLDKWLANTFSFFAAVLSNFVWNRLWTFPESRAWSLWSQLGQFFLVSLAGYGINQAVFLSLDRHAFASWGIWGYNLAKAIAILVVLFWNFGVNRVWTYREIG</sequence>
<comment type="subcellular location">
    <subcellularLocation>
        <location evidence="1">Membrane</location>
        <topology evidence="1">Multi-pass membrane protein</topology>
    </subcellularLocation>
</comment>